<feature type="compositionally biased region" description="Polar residues" evidence="1">
    <location>
        <begin position="7"/>
        <end position="19"/>
    </location>
</feature>
<dbReference type="AlphaFoldDB" id="A0A2G8SCH8"/>
<keyword evidence="3" id="KW-1185">Reference proteome</keyword>
<dbReference type="PANTHER" id="PTHR34213:SF2">
    <property type="entry name" value="NUCLEAR TRANSPORT FACTOR 2 (NTF2) FAMILY PROTEIN"/>
    <property type="match status" value="1"/>
</dbReference>
<feature type="region of interest" description="Disordered" evidence="1">
    <location>
        <begin position="175"/>
        <end position="202"/>
    </location>
</feature>
<dbReference type="SUPFAM" id="SSF54427">
    <property type="entry name" value="NTF2-like"/>
    <property type="match status" value="1"/>
</dbReference>
<evidence type="ECO:0000313" key="2">
    <source>
        <dbReference type="EMBL" id="PIL31476.1"/>
    </source>
</evidence>
<evidence type="ECO:0000256" key="1">
    <source>
        <dbReference type="SAM" id="MobiDB-lite"/>
    </source>
</evidence>
<feature type="region of interest" description="Disordered" evidence="1">
    <location>
        <begin position="1"/>
        <end position="26"/>
    </location>
</feature>
<protein>
    <recommendedName>
        <fullName evidence="4">SnoaL-like domain-containing protein</fullName>
    </recommendedName>
</protein>
<dbReference type="EMBL" id="AYKW01000012">
    <property type="protein sequence ID" value="PIL31476.1"/>
    <property type="molecule type" value="Genomic_DNA"/>
</dbReference>
<organism evidence="2 3">
    <name type="scientific">Ganoderma sinense ZZ0214-1</name>
    <dbReference type="NCBI Taxonomy" id="1077348"/>
    <lineage>
        <taxon>Eukaryota</taxon>
        <taxon>Fungi</taxon>
        <taxon>Dikarya</taxon>
        <taxon>Basidiomycota</taxon>
        <taxon>Agaricomycotina</taxon>
        <taxon>Agaricomycetes</taxon>
        <taxon>Polyporales</taxon>
        <taxon>Polyporaceae</taxon>
        <taxon>Ganoderma</taxon>
    </lineage>
</organism>
<dbReference type="STRING" id="1077348.A0A2G8SCH8"/>
<gene>
    <name evidence="2" type="ORF">GSI_06178</name>
</gene>
<evidence type="ECO:0008006" key="4">
    <source>
        <dbReference type="Google" id="ProtNLM"/>
    </source>
</evidence>
<reference evidence="2 3" key="1">
    <citation type="journal article" date="2015" name="Sci. Rep.">
        <title>Chromosome-level genome map provides insights into diverse defense mechanisms in the medicinal fungus Ganoderma sinense.</title>
        <authorList>
            <person name="Zhu Y."/>
            <person name="Xu J."/>
            <person name="Sun C."/>
            <person name="Zhou S."/>
            <person name="Xu H."/>
            <person name="Nelson D.R."/>
            <person name="Qian J."/>
            <person name="Song J."/>
            <person name="Luo H."/>
            <person name="Xiang L."/>
            <person name="Li Y."/>
            <person name="Xu Z."/>
            <person name="Ji A."/>
            <person name="Wang L."/>
            <person name="Lu S."/>
            <person name="Hayward A."/>
            <person name="Sun W."/>
            <person name="Li X."/>
            <person name="Schwartz D.C."/>
            <person name="Wang Y."/>
            <person name="Chen S."/>
        </authorList>
    </citation>
    <scope>NUCLEOTIDE SEQUENCE [LARGE SCALE GENOMIC DNA]</scope>
    <source>
        <strain evidence="2 3">ZZ0214-1</strain>
    </source>
</reference>
<dbReference type="OrthoDB" id="2400485at2759"/>
<proteinExistence type="predicted"/>
<dbReference type="PANTHER" id="PTHR34213">
    <property type="entry name" value="NUCLEAR TRANSPORT FACTOR 2 (NTF2) FAMILY PROTEIN"/>
    <property type="match status" value="1"/>
</dbReference>
<dbReference type="InterPro" id="IPR032710">
    <property type="entry name" value="NTF2-like_dom_sf"/>
</dbReference>
<accession>A0A2G8SCH8</accession>
<dbReference type="Proteomes" id="UP000230002">
    <property type="component" value="Unassembled WGS sequence"/>
</dbReference>
<evidence type="ECO:0000313" key="3">
    <source>
        <dbReference type="Proteomes" id="UP000230002"/>
    </source>
</evidence>
<name>A0A2G8SCH8_9APHY</name>
<comment type="caution">
    <text evidence="2">The sequence shown here is derived from an EMBL/GenBank/DDBJ whole genome shotgun (WGS) entry which is preliminary data.</text>
</comment>
<sequence>MPLSDPNAKNASGLTPNESKSLKERNVEPHEQLIIAGVRELYSCKPTNSTYEIYATDAVFHDPVGIAQGVDKIRHQFNGLAQLFPRADIPAFRVLENPSSVPTSTILIDQEVDYYRNPQGSPIKRINSLLTIETNEQHKVVRHTEEWDHRKETTREDGFWGMLNEYRKKITADVTSLLTSREPPTTRKEPTGKEPASTEAPK</sequence>
<dbReference type="Gene3D" id="3.10.450.50">
    <property type="match status" value="1"/>
</dbReference>